<dbReference type="InParanoid" id="A0A1X2HD40"/>
<feature type="region of interest" description="Disordered" evidence="1">
    <location>
        <begin position="111"/>
        <end position="139"/>
    </location>
</feature>
<dbReference type="EMBL" id="MCGN01000005">
    <property type="protein sequence ID" value="ORY96709.1"/>
    <property type="molecule type" value="Genomic_DNA"/>
</dbReference>
<comment type="caution">
    <text evidence="2">The sequence shown here is derived from an EMBL/GenBank/DDBJ whole genome shotgun (WGS) entry which is preliminary data.</text>
</comment>
<dbReference type="OrthoDB" id="2404785at2759"/>
<evidence type="ECO:0000313" key="2">
    <source>
        <dbReference type="EMBL" id="ORY96709.1"/>
    </source>
</evidence>
<feature type="compositionally biased region" description="Polar residues" evidence="1">
    <location>
        <begin position="161"/>
        <end position="180"/>
    </location>
</feature>
<dbReference type="Proteomes" id="UP000242180">
    <property type="component" value="Unassembled WGS sequence"/>
</dbReference>
<organism evidence="2 3">
    <name type="scientific">Syncephalastrum racemosum</name>
    <name type="common">Filamentous fungus</name>
    <dbReference type="NCBI Taxonomy" id="13706"/>
    <lineage>
        <taxon>Eukaryota</taxon>
        <taxon>Fungi</taxon>
        <taxon>Fungi incertae sedis</taxon>
        <taxon>Mucoromycota</taxon>
        <taxon>Mucoromycotina</taxon>
        <taxon>Mucoromycetes</taxon>
        <taxon>Mucorales</taxon>
        <taxon>Syncephalastraceae</taxon>
        <taxon>Syncephalastrum</taxon>
    </lineage>
</organism>
<name>A0A1X2HD40_SYNRA</name>
<dbReference type="AlphaFoldDB" id="A0A1X2HD40"/>
<feature type="compositionally biased region" description="Low complexity" evidence="1">
    <location>
        <begin position="181"/>
        <end position="192"/>
    </location>
</feature>
<proteinExistence type="predicted"/>
<accession>A0A1X2HD40</accession>
<protein>
    <submittedName>
        <fullName evidence="2">Uncharacterized protein</fullName>
    </submittedName>
</protein>
<feature type="region of interest" description="Disordered" evidence="1">
    <location>
        <begin position="151"/>
        <end position="192"/>
    </location>
</feature>
<evidence type="ECO:0000256" key="1">
    <source>
        <dbReference type="SAM" id="MobiDB-lite"/>
    </source>
</evidence>
<reference evidence="2 3" key="1">
    <citation type="submission" date="2016-07" db="EMBL/GenBank/DDBJ databases">
        <title>Pervasive Adenine N6-methylation of Active Genes in Fungi.</title>
        <authorList>
            <consortium name="DOE Joint Genome Institute"/>
            <person name="Mondo S.J."/>
            <person name="Dannebaum R.O."/>
            <person name="Kuo R.C."/>
            <person name="Labutti K."/>
            <person name="Haridas S."/>
            <person name="Kuo A."/>
            <person name="Salamov A."/>
            <person name="Ahrendt S.R."/>
            <person name="Lipzen A."/>
            <person name="Sullivan W."/>
            <person name="Andreopoulos W.B."/>
            <person name="Clum A."/>
            <person name="Lindquist E."/>
            <person name="Daum C."/>
            <person name="Ramamoorthy G.K."/>
            <person name="Gryganskyi A."/>
            <person name="Culley D."/>
            <person name="Magnuson J.K."/>
            <person name="James T.Y."/>
            <person name="O'Malley M.A."/>
            <person name="Stajich J.E."/>
            <person name="Spatafora J.W."/>
            <person name="Visel A."/>
            <person name="Grigoriev I.V."/>
        </authorList>
    </citation>
    <scope>NUCLEOTIDE SEQUENCE [LARGE SCALE GENOMIC DNA]</scope>
    <source>
        <strain evidence="2 3">NRRL 2496</strain>
    </source>
</reference>
<gene>
    <name evidence="2" type="ORF">BCR43DRAFT_524762</name>
</gene>
<evidence type="ECO:0000313" key="3">
    <source>
        <dbReference type="Proteomes" id="UP000242180"/>
    </source>
</evidence>
<sequence length="245" mass="27682">MQVISFYKDQLERQNANLDKSLPLEYNEDDVRQGRLRYSKLFGNNGEVRVLTEEEYKENVVDLDKDVVPALARRRAEERAKEDAWRREGEEAIRKAMERKMKIEEAKLCAKKRREQQQNDAEDTSVDPSTSAATIVHPPDATLLVTKQYQEPETPKPVHRQPSTSSSHLSQPPTMVSSTIASPSYPQPASLPSQQAPFYAQQLSYEPRMSASSTIEELTHPKADLQHDQQESPAAKGAVCCCIIS</sequence>
<keyword evidence="3" id="KW-1185">Reference proteome</keyword>